<dbReference type="EMBL" id="JAIWJX010000002">
    <property type="protein sequence ID" value="MCK6255661.1"/>
    <property type="molecule type" value="Genomic_DNA"/>
</dbReference>
<dbReference type="Pfam" id="PF13649">
    <property type="entry name" value="Methyltransf_25"/>
    <property type="match status" value="1"/>
</dbReference>
<dbReference type="Gene3D" id="3.40.50.150">
    <property type="entry name" value="Vaccinia Virus protein VP39"/>
    <property type="match status" value="1"/>
</dbReference>
<dbReference type="GO" id="GO:0032259">
    <property type="term" value="P:methylation"/>
    <property type="evidence" value="ECO:0007669"/>
    <property type="project" value="UniProtKB-KW"/>
</dbReference>
<organism evidence="2 3">
    <name type="scientific">Fictibacillus marinisediminis</name>
    <dbReference type="NCBI Taxonomy" id="2878389"/>
    <lineage>
        <taxon>Bacteria</taxon>
        <taxon>Bacillati</taxon>
        <taxon>Bacillota</taxon>
        <taxon>Bacilli</taxon>
        <taxon>Bacillales</taxon>
        <taxon>Fictibacillaceae</taxon>
        <taxon>Fictibacillus</taxon>
    </lineage>
</organism>
<dbReference type="SUPFAM" id="SSF53335">
    <property type="entry name" value="S-adenosyl-L-methionine-dependent methyltransferases"/>
    <property type="match status" value="1"/>
</dbReference>
<feature type="domain" description="Methyltransferase" evidence="1">
    <location>
        <begin position="50"/>
        <end position="143"/>
    </location>
</feature>
<accession>A0A9X1X8U4</accession>
<gene>
    <name evidence="2" type="ORF">LCY76_03365</name>
</gene>
<comment type="caution">
    <text evidence="2">The sequence shown here is derived from an EMBL/GenBank/DDBJ whole genome shotgun (WGS) entry which is preliminary data.</text>
</comment>
<sequence length="203" mass="22586">MSIRKNISEQFEKPEGLLGKLAGKIMSNENKELNEWTISALQPGTHDRLLEVGFGPGVGIEYVCINYPSCHIVGYDVSKVMKEQAESRNEAFIKEGRVELFEGPITFADEDAPKFDGVYTVNSILIWKDPIGDLKKIKRLMKEKARIAVTLQPHEKGADDDTTKEIGTIISLYLKEAGFSQISDSIKNKKPVDAVTVTAIKET</sequence>
<dbReference type="Proteomes" id="UP001139011">
    <property type="component" value="Unassembled WGS sequence"/>
</dbReference>
<evidence type="ECO:0000313" key="2">
    <source>
        <dbReference type="EMBL" id="MCK6255661.1"/>
    </source>
</evidence>
<proteinExistence type="predicted"/>
<evidence type="ECO:0000259" key="1">
    <source>
        <dbReference type="Pfam" id="PF13649"/>
    </source>
</evidence>
<keyword evidence="3" id="KW-1185">Reference proteome</keyword>
<dbReference type="AlphaFoldDB" id="A0A9X1X8U4"/>
<dbReference type="RefSeq" id="WP_248251459.1">
    <property type="nucleotide sequence ID" value="NZ_JAIWJX010000002.1"/>
</dbReference>
<keyword evidence="2" id="KW-0808">Transferase</keyword>
<dbReference type="InterPro" id="IPR041698">
    <property type="entry name" value="Methyltransf_25"/>
</dbReference>
<name>A0A9X1X8U4_9BACL</name>
<reference evidence="2" key="1">
    <citation type="submission" date="2021-09" db="EMBL/GenBank/DDBJ databases">
        <title>Genome analysis of Fictibacillus sp. KIGAM418 isolated from marine sediment.</title>
        <authorList>
            <person name="Seo M.-J."/>
            <person name="Cho E.-S."/>
            <person name="Hwang C.Y."/>
        </authorList>
    </citation>
    <scope>NUCLEOTIDE SEQUENCE</scope>
    <source>
        <strain evidence="2">KIGAM418</strain>
    </source>
</reference>
<protein>
    <submittedName>
        <fullName evidence="2">Class I SAM-dependent methyltransferase</fullName>
    </submittedName>
</protein>
<keyword evidence="2" id="KW-0489">Methyltransferase</keyword>
<dbReference type="GO" id="GO:0008168">
    <property type="term" value="F:methyltransferase activity"/>
    <property type="evidence" value="ECO:0007669"/>
    <property type="project" value="UniProtKB-KW"/>
</dbReference>
<dbReference type="InterPro" id="IPR029063">
    <property type="entry name" value="SAM-dependent_MTases_sf"/>
</dbReference>
<evidence type="ECO:0000313" key="3">
    <source>
        <dbReference type="Proteomes" id="UP001139011"/>
    </source>
</evidence>